<dbReference type="Proteomes" id="UP000030689">
    <property type="component" value="Unassembled WGS sequence"/>
</dbReference>
<evidence type="ECO:0000256" key="1">
    <source>
        <dbReference type="SAM" id="MobiDB-lite"/>
    </source>
</evidence>
<protein>
    <submittedName>
        <fullName evidence="3">Uncharacterized protein</fullName>
    </submittedName>
</protein>
<evidence type="ECO:0000256" key="2">
    <source>
        <dbReference type="SAM" id="Phobius"/>
    </source>
</evidence>
<name>V4LN58_EUTSA</name>
<evidence type="ECO:0000313" key="3">
    <source>
        <dbReference type="EMBL" id="ESQ41278.1"/>
    </source>
</evidence>
<dbReference type="STRING" id="72664.V4LN58"/>
<dbReference type="Gramene" id="ESQ41278">
    <property type="protein sequence ID" value="ESQ41278"/>
    <property type="gene ID" value="EUTSA_v10015023mg"/>
</dbReference>
<dbReference type="EMBL" id="KI517464">
    <property type="protein sequence ID" value="ESQ41278.1"/>
    <property type="molecule type" value="Genomic_DNA"/>
</dbReference>
<evidence type="ECO:0000313" key="4">
    <source>
        <dbReference type="Proteomes" id="UP000030689"/>
    </source>
</evidence>
<feature type="transmembrane region" description="Helical" evidence="2">
    <location>
        <begin position="6"/>
        <end position="29"/>
    </location>
</feature>
<keyword evidence="2" id="KW-1133">Transmembrane helix</keyword>
<sequence>MEKNLGIIFFSHLIFFLHSSLFVFQSDFWDLKADRRKRKINRSRSVPIIEYPSEHPKSTRRNGSRSRGVTARFGRLKVQKVKSLVGKVTQQKQHMNHNVEQAEGDATFRLQSRRNQWIARKLPPL</sequence>
<gene>
    <name evidence="3" type="ORF">EUTSA_v10015023mg</name>
</gene>
<accession>V4LN58</accession>
<reference evidence="3 4" key="1">
    <citation type="journal article" date="2013" name="Front. Plant Sci.">
        <title>The Reference Genome of the Halophytic Plant Eutrema salsugineum.</title>
        <authorList>
            <person name="Yang R."/>
            <person name="Jarvis D.E."/>
            <person name="Chen H."/>
            <person name="Beilstein M.A."/>
            <person name="Grimwood J."/>
            <person name="Jenkins J."/>
            <person name="Shu S."/>
            <person name="Prochnik S."/>
            <person name="Xin M."/>
            <person name="Ma C."/>
            <person name="Schmutz J."/>
            <person name="Wing R.A."/>
            <person name="Mitchell-Olds T."/>
            <person name="Schumaker K.S."/>
            <person name="Wang X."/>
        </authorList>
    </citation>
    <scope>NUCLEOTIDE SEQUENCE [LARGE SCALE GENOMIC DNA]</scope>
</reference>
<organism evidence="3 4">
    <name type="scientific">Eutrema salsugineum</name>
    <name type="common">Saltwater cress</name>
    <name type="synonym">Sisymbrium salsugineum</name>
    <dbReference type="NCBI Taxonomy" id="72664"/>
    <lineage>
        <taxon>Eukaryota</taxon>
        <taxon>Viridiplantae</taxon>
        <taxon>Streptophyta</taxon>
        <taxon>Embryophyta</taxon>
        <taxon>Tracheophyta</taxon>
        <taxon>Spermatophyta</taxon>
        <taxon>Magnoliopsida</taxon>
        <taxon>eudicotyledons</taxon>
        <taxon>Gunneridae</taxon>
        <taxon>Pentapetalae</taxon>
        <taxon>rosids</taxon>
        <taxon>malvids</taxon>
        <taxon>Brassicales</taxon>
        <taxon>Brassicaceae</taxon>
        <taxon>Eutremeae</taxon>
        <taxon>Eutrema</taxon>
    </lineage>
</organism>
<proteinExistence type="predicted"/>
<keyword evidence="4" id="KW-1185">Reference proteome</keyword>
<keyword evidence="2" id="KW-0472">Membrane</keyword>
<dbReference type="AlphaFoldDB" id="V4LN58"/>
<feature type="region of interest" description="Disordered" evidence="1">
    <location>
        <begin position="50"/>
        <end position="69"/>
    </location>
</feature>
<dbReference type="eggNOG" id="KOG0331">
    <property type="taxonomic scope" value="Eukaryota"/>
</dbReference>
<dbReference type="KEGG" id="eus:EUTSA_v10015023mg"/>
<keyword evidence="2" id="KW-0812">Transmembrane</keyword>